<name>A0A5J9SJC4_9POAL</name>
<evidence type="ECO:0000313" key="3">
    <source>
        <dbReference type="Proteomes" id="UP000324897"/>
    </source>
</evidence>
<dbReference type="Gramene" id="TVT99088">
    <property type="protein sequence ID" value="TVT99088"/>
    <property type="gene ID" value="EJB05_55567"/>
</dbReference>
<gene>
    <name evidence="2" type="ORF">EJB05_55567</name>
</gene>
<dbReference type="PANTHER" id="PTHR11440">
    <property type="entry name" value="LECITHIN-CHOLESTEROL ACYLTRANSFERASE-RELATED"/>
    <property type="match status" value="1"/>
</dbReference>
<evidence type="ECO:0000313" key="2">
    <source>
        <dbReference type="EMBL" id="TVT99088.1"/>
    </source>
</evidence>
<dbReference type="Gene3D" id="3.40.50.1820">
    <property type="entry name" value="alpha/beta hydrolase"/>
    <property type="match status" value="1"/>
</dbReference>
<dbReference type="EMBL" id="RWGY01000765">
    <property type="protein sequence ID" value="TVT99088.1"/>
    <property type="molecule type" value="Genomic_DNA"/>
</dbReference>
<protein>
    <recommendedName>
        <fullName evidence="4">AB hydrolase-1 domain-containing protein</fullName>
    </recommendedName>
</protein>
<keyword evidence="3" id="KW-1185">Reference proteome</keyword>
<feature type="signal peptide" evidence="1">
    <location>
        <begin position="1"/>
        <end position="17"/>
    </location>
</feature>
<proteinExistence type="predicted"/>
<sequence length="416" mass="45265">MMPLVLPALFFISAVSAATSGLHPVVLLPGYTCSQLDARLTDDYRPFTPGCGIPKQGRGWFRLFENFTALQEDPGLLPCYADQLRLVFDPVAGDYRNLPGVETHVVAFGTTRGFGSNNPAQKNGCMERLVKALEGVGYREGANLFGSPYDFRYAPAPPGLPQRAFSTFVSSLRLLVEHASKRNGNKPVIIVTHSLGGFFAMEFLNQSPLPWRRRYVKHFLTLSLGIGGPPGILQVVASNPGTPPSSLLDSVLSFGNRSFASMLSVLPSPNVYGHTPLVITRAKNYSADDIPEFLSAAGLSDDVVARYRTRGLPVTLNIRAPLVPITCINSVGIPTVDKLVYWDGNFSVEPQVVYGDGDGTINLATVLALKRVIGDDPHQDYFKSVFIPNVTHDGMISDDFALKRVVGEIIEANQRL</sequence>
<keyword evidence="1" id="KW-0732">Signal</keyword>
<accession>A0A5J9SJC4</accession>
<comment type="caution">
    <text evidence="2">The sequence shown here is derived from an EMBL/GenBank/DDBJ whole genome shotgun (WGS) entry which is preliminary data.</text>
</comment>
<evidence type="ECO:0008006" key="4">
    <source>
        <dbReference type="Google" id="ProtNLM"/>
    </source>
</evidence>
<feature type="chain" id="PRO_5023867973" description="AB hydrolase-1 domain-containing protein" evidence="1">
    <location>
        <begin position="18"/>
        <end position="416"/>
    </location>
</feature>
<dbReference type="GO" id="GO:0008374">
    <property type="term" value="F:O-acyltransferase activity"/>
    <property type="evidence" value="ECO:0007669"/>
    <property type="project" value="InterPro"/>
</dbReference>
<dbReference type="AlphaFoldDB" id="A0A5J9SJC4"/>
<evidence type="ECO:0000256" key="1">
    <source>
        <dbReference type="SAM" id="SignalP"/>
    </source>
</evidence>
<dbReference type="OrthoDB" id="190846at2759"/>
<dbReference type="Pfam" id="PF02450">
    <property type="entry name" value="LCAT"/>
    <property type="match status" value="1"/>
</dbReference>
<dbReference type="Proteomes" id="UP000324897">
    <property type="component" value="Unassembled WGS sequence"/>
</dbReference>
<dbReference type="InterPro" id="IPR029058">
    <property type="entry name" value="AB_hydrolase_fold"/>
</dbReference>
<reference evidence="2 3" key="1">
    <citation type="journal article" date="2019" name="Sci. Rep.">
        <title>A high-quality genome of Eragrostis curvula grass provides insights into Poaceae evolution and supports new strategies to enhance forage quality.</title>
        <authorList>
            <person name="Carballo J."/>
            <person name="Santos B.A.C.M."/>
            <person name="Zappacosta D."/>
            <person name="Garbus I."/>
            <person name="Selva J.P."/>
            <person name="Gallo C.A."/>
            <person name="Diaz A."/>
            <person name="Albertini E."/>
            <person name="Caccamo M."/>
            <person name="Echenique V."/>
        </authorList>
    </citation>
    <scope>NUCLEOTIDE SEQUENCE [LARGE SCALE GENOMIC DNA]</scope>
    <source>
        <strain evidence="3">cv. Victoria</strain>
        <tissue evidence="2">Leaf</tissue>
    </source>
</reference>
<dbReference type="SUPFAM" id="SSF53474">
    <property type="entry name" value="alpha/beta-Hydrolases"/>
    <property type="match status" value="1"/>
</dbReference>
<dbReference type="GO" id="GO:0006629">
    <property type="term" value="P:lipid metabolic process"/>
    <property type="evidence" value="ECO:0007669"/>
    <property type="project" value="InterPro"/>
</dbReference>
<dbReference type="InterPro" id="IPR003386">
    <property type="entry name" value="LACT/PDAT_acylTrfase"/>
</dbReference>
<organism evidence="2 3">
    <name type="scientific">Eragrostis curvula</name>
    <name type="common">weeping love grass</name>
    <dbReference type="NCBI Taxonomy" id="38414"/>
    <lineage>
        <taxon>Eukaryota</taxon>
        <taxon>Viridiplantae</taxon>
        <taxon>Streptophyta</taxon>
        <taxon>Embryophyta</taxon>
        <taxon>Tracheophyta</taxon>
        <taxon>Spermatophyta</taxon>
        <taxon>Magnoliopsida</taxon>
        <taxon>Liliopsida</taxon>
        <taxon>Poales</taxon>
        <taxon>Poaceae</taxon>
        <taxon>PACMAD clade</taxon>
        <taxon>Chloridoideae</taxon>
        <taxon>Eragrostideae</taxon>
        <taxon>Eragrostidinae</taxon>
        <taxon>Eragrostis</taxon>
    </lineage>
</organism>